<sequence>MMKSKDKYDLNHDVDAANAGSQQCQTPREESASAEGAPTAPDPEKKTGQVQRWNNGMEFLMSCIAMSVGLGNIWRFPFTAYENGRGAFLIAYLIVLTFVGRPMYYLEMAMGQFSGKGCVDVWECVPLLKGIGYSQLIATSTLLTYYCAVMAIIVFYLFASFSSTLPWSYCKPEWELCVDSSNYDVHVNRTGLLSSSELYYLKEVFHEVETIDHGIGIPDWKLAGCLLLSWITLFFLVIDGVKSTGRASYFLAIFPYVVLLCLMIRGCTLPGAVNGIIVFFKPVWSELLNPKVWYAAVTQACFSLSTSFGSLITYSSYNDFRHNIYRDALIVAALDTFTSVMAGITLFSILGNLAYEVNATNIEDVTKGGMGLAFISYPEATAKFDILPQFFAVMFFFMLFVLGAGSAVSSLNLVVKMVLDLFPNVKSWKVALVTSCIFFLIGLVYVTPGGQFIISLVDYYAGSFNILVIACVEIMAIGWIYGVKNVCKNIEFMLKRKVGIYWKVCWGFFAPVIMIVILLYTLATAEVLKYHDYEYPLSATISGWIMLVLGVMQIPFWGLYQIYKKEGSIWSRIKILTKPSASWGPLEPAIRKEWEDAMSAELELNRL</sequence>
<dbReference type="InterPro" id="IPR000175">
    <property type="entry name" value="Na/ntran_symport"/>
</dbReference>
<comment type="function">
    <text evidence="13">Unusual broad substrate spectrum amino acid:sodium cotransporter that promotes absorption of the D isomers of essential amino acids. Neutral amino acids are the preferred substrates, especially methionine and phenylalanine.</text>
</comment>
<keyword evidence="11" id="KW-0325">Glycoprotein</keyword>
<feature type="binding site" evidence="15">
    <location>
        <position position="68"/>
    </location>
    <ligand>
        <name>Na(+)</name>
        <dbReference type="ChEBI" id="CHEBI:29101"/>
        <label>1</label>
    </ligand>
</feature>
<keyword evidence="5" id="KW-0769">Symport</keyword>
<dbReference type="PRINTS" id="PR00176">
    <property type="entry name" value="NANEUSMPORT"/>
</dbReference>
<dbReference type="GO" id="GO:0005886">
    <property type="term" value="C:plasma membrane"/>
    <property type="evidence" value="ECO:0007669"/>
    <property type="project" value="TreeGrafter"/>
</dbReference>
<feature type="transmembrane region" description="Helical" evidence="18">
    <location>
        <begin position="55"/>
        <end position="74"/>
    </location>
</feature>
<evidence type="ECO:0000256" key="1">
    <source>
        <dbReference type="ARBA" id="ARBA00004141"/>
    </source>
</evidence>
<comment type="similarity">
    <text evidence="2">Belongs to the sodium:neurotransmitter symporter (SNF) (TC 2.A.22) family.</text>
</comment>
<feature type="binding site" evidence="15">
    <location>
        <position position="303"/>
    </location>
    <ligand>
        <name>Na(+)</name>
        <dbReference type="ChEBI" id="CHEBI:29101"/>
        <label>1</label>
    </ligand>
</feature>
<dbReference type="CDD" id="cd10324">
    <property type="entry name" value="SLC6sbd"/>
    <property type="match status" value="1"/>
</dbReference>
<keyword evidence="8 15" id="KW-0915">Sodium</keyword>
<keyword evidence="15" id="KW-0479">Metal-binding</keyword>
<dbReference type="InterPro" id="IPR037272">
    <property type="entry name" value="SNS_sf"/>
</dbReference>
<keyword evidence="6" id="KW-0029">Amino-acid transport</keyword>
<evidence type="ECO:0000256" key="14">
    <source>
        <dbReference type="ARBA" id="ARBA00040215"/>
    </source>
</evidence>
<evidence type="ECO:0000256" key="13">
    <source>
        <dbReference type="ARBA" id="ARBA00037785"/>
    </source>
</evidence>
<comment type="subcellular location">
    <subcellularLocation>
        <location evidence="1">Membrane</location>
        <topology evidence="1">Multi-pass membrane protein</topology>
    </subcellularLocation>
</comment>
<feature type="transmembrane region" description="Helical" evidence="18">
    <location>
        <begin position="329"/>
        <end position="350"/>
    </location>
</feature>
<evidence type="ECO:0000256" key="17">
    <source>
        <dbReference type="SAM" id="MobiDB-lite"/>
    </source>
</evidence>
<dbReference type="PROSITE" id="PS50267">
    <property type="entry name" value="NA_NEUROTRAN_SYMP_3"/>
    <property type="match status" value="1"/>
</dbReference>
<evidence type="ECO:0000256" key="16">
    <source>
        <dbReference type="PIRSR" id="PIRSR600175-2"/>
    </source>
</evidence>
<feature type="disulfide bond" evidence="16">
    <location>
        <begin position="170"/>
        <end position="177"/>
    </location>
</feature>
<feature type="region of interest" description="Disordered" evidence="17">
    <location>
        <begin position="1"/>
        <end position="48"/>
    </location>
</feature>
<protein>
    <recommendedName>
        <fullName evidence="14">Sodium-dependent nutrient amino acid transporter 1</fullName>
    </recommendedName>
</protein>
<feature type="binding site" evidence="15">
    <location>
        <position position="72"/>
    </location>
    <ligand>
        <name>Na(+)</name>
        <dbReference type="ChEBI" id="CHEBI:29101"/>
        <label>1</label>
    </ligand>
</feature>
<dbReference type="GO" id="GO:0015179">
    <property type="term" value="F:L-amino acid transmembrane transporter activity"/>
    <property type="evidence" value="ECO:0007669"/>
    <property type="project" value="TreeGrafter"/>
</dbReference>
<evidence type="ECO:0000256" key="12">
    <source>
        <dbReference type="ARBA" id="ARBA00023201"/>
    </source>
</evidence>
<evidence type="ECO:0000256" key="3">
    <source>
        <dbReference type="ARBA" id="ARBA00022448"/>
    </source>
</evidence>
<evidence type="ECO:0000256" key="18">
    <source>
        <dbReference type="SAM" id="Phobius"/>
    </source>
</evidence>
<dbReference type="SUPFAM" id="SSF161070">
    <property type="entry name" value="SNF-like"/>
    <property type="match status" value="1"/>
</dbReference>
<evidence type="ECO:0000256" key="5">
    <source>
        <dbReference type="ARBA" id="ARBA00022847"/>
    </source>
</evidence>
<evidence type="ECO:0000256" key="4">
    <source>
        <dbReference type="ARBA" id="ARBA00022692"/>
    </source>
</evidence>
<dbReference type="EMBL" id="JARGDH010000001">
    <property type="protein sequence ID" value="KAL0278657.1"/>
    <property type="molecule type" value="Genomic_DNA"/>
</dbReference>
<proteinExistence type="inferred from homology"/>
<dbReference type="GO" id="GO:0089718">
    <property type="term" value="P:amino acid import across plasma membrane"/>
    <property type="evidence" value="ECO:0007669"/>
    <property type="project" value="TreeGrafter"/>
</dbReference>
<accession>A0AAW2I962</accession>
<evidence type="ECO:0000256" key="8">
    <source>
        <dbReference type="ARBA" id="ARBA00023053"/>
    </source>
</evidence>
<keyword evidence="12" id="KW-0739">Sodium transport</keyword>
<feature type="compositionally biased region" description="Basic and acidic residues" evidence="17">
    <location>
        <begin position="1"/>
        <end position="15"/>
    </location>
</feature>
<keyword evidence="16" id="KW-1015">Disulfide bond</keyword>
<dbReference type="GO" id="GO:0046872">
    <property type="term" value="F:metal ion binding"/>
    <property type="evidence" value="ECO:0007669"/>
    <property type="project" value="UniProtKB-KW"/>
</dbReference>
<evidence type="ECO:0000256" key="9">
    <source>
        <dbReference type="ARBA" id="ARBA00023065"/>
    </source>
</evidence>
<reference evidence="19" key="1">
    <citation type="journal article" date="2024" name="Gigascience">
        <title>Chromosome-level genome of the poultry shaft louse Menopon gallinae provides insight into the host-switching and adaptive evolution of parasitic lice.</title>
        <authorList>
            <person name="Xu Y."/>
            <person name="Ma L."/>
            <person name="Liu S."/>
            <person name="Liang Y."/>
            <person name="Liu Q."/>
            <person name="He Z."/>
            <person name="Tian L."/>
            <person name="Duan Y."/>
            <person name="Cai W."/>
            <person name="Li H."/>
            <person name="Song F."/>
        </authorList>
    </citation>
    <scope>NUCLEOTIDE SEQUENCE</scope>
    <source>
        <strain evidence="19">Cailab_2023a</strain>
    </source>
</reference>
<feature type="binding site" evidence="15">
    <location>
        <position position="406"/>
    </location>
    <ligand>
        <name>Na(+)</name>
        <dbReference type="ChEBI" id="CHEBI:29101"/>
        <label>1</label>
    </ligand>
</feature>
<feature type="transmembrane region" description="Helical" evidence="18">
    <location>
        <begin position="250"/>
        <end position="280"/>
    </location>
</feature>
<feature type="transmembrane region" description="Helical" evidence="18">
    <location>
        <begin position="136"/>
        <end position="159"/>
    </location>
</feature>
<dbReference type="PANTHER" id="PTHR11616">
    <property type="entry name" value="SODIUM/CHLORIDE DEPENDENT TRANSPORTER"/>
    <property type="match status" value="1"/>
</dbReference>
<dbReference type="Pfam" id="PF00209">
    <property type="entry name" value="SNF"/>
    <property type="match status" value="1"/>
</dbReference>
<organism evidence="19">
    <name type="scientific">Menopon gallinae</name>
    <name type="common">poultry shaft louse</name>
    <dbReference type="NCBI Taxonomy" id="328185"/>
    <lineage>
        <taxon>Eukaryota</taxon>
        <taxon>Metazoa</taxon>
        <taxon>Ecdysozoa</taxon>
        <taxon>Arthropoda</taxon>
        <taxon>Hexapoda</taxon>
        <taxon>Insecta</taxon>
        <taxon>Pterygota</taxon>
        <taxon>Neoptera</taxon>
        <taxon>Paraneoptera</taxon>
        <taxon>Psocodea</taxon>
        <taxon>Troctomorpha</taxon>
        <taxon>Phthiraptera</taxon>
        <taxon>Amblycera</taxon>
        <taxon>Menoponidae</taxon>
        <taxon>Menopon</taxon>
    </lineage>
</organism>
<feature type="transmembrane region" description="Helical" evidence="18">
    <location>
        <begin position="220"/>
        <end position="238"/>
    </location>
</feature>
<evidence type="ECO:0000256" key="10">
    <source>
        <dbReference type="ARBA" id="ARBA00023136"/>
    </source>
</evidence>
<feature type="binding site" evidence="15">
    <location>
        <position position="402"/>
    </location>
    <ligand>
        <name>Na(+)</name>
        <dbReference type="ChEBI" id="CHEBI:29101"/>
        <label>1</label>
    </ligand>
</feature>
<keyword evidence="3" id="KW-0813">Transport</keyword>
<feature type="transmembrane region" description="Helical" evidence="18">
    <location>
        <begin position="427"/>
        <end position="447"/>
    </location>
</feature>
<dbReference type="AlphaFoldDB" id="A0AAW2I962"/>
<evidence type="ECO:0000313" key="19">
    <source>
        <dbReference type="EMBL" id="KAL0278657.1"/>
    </source>
</evidence>
<evidence type="ECO:0000256" key="2">
    <source>
        <dbReference type="ARBA" id="ARBA00006459"/>
    </source>
</evidence>
<gene>
    <name evidence="19" type="ORF">PYX00_000414</name>
</gene>
<dbReference type="PANTHER" id="PTHR11616:SF321">
    <property type="entry name" value="SODIUM-DEPENDENT NUTRIENT AMINO ACID TRANSPORTER 1-RELATED"/>
    <property type="match status" value="1"/>
</dbReference>
<feature type="transmembrane region" description="Helical" evidence="18">
    <location>
        <begin position="504"/>
        <end position="523"/>
    </location>
</feature>
<feature type="transmembrane region" description="Helical" evidence="18">
    <location>
        <begin position="543"/>
        <end position="563"/>
    </location>
</feature>
<feature type="transmembrane region" description="Helical" evidence="18">
    <location>
        <begin position="292"/>
        <end position="317"/>
    </location>
</feature>
<comment type="caution">
    <text evidence="19">The sequence shown here is derived from an EMBL/GenBank/DDBJ whole genome shotgun (WGS) entry which is preliminary data.</text>
</comment>
<evidence type="ECO:0000256" key="15">
    <source>
        <dbReference type="PIRSR" id="PIRSR600175-1"/>
    </source>
</evidence>
<keyword evidence="7 18" id="KW-1133">Transmembrane helix</keyword>
<name>A0AAW2I962_9NEOP</name>
<feature type="transmembrane region" description="Helical" evidence="18">
    <location>
        <begin position="459"/>
        <end position="483"/>
    </location>
</feature>
<keyword evidence="4 18" id="KW-0812">Transmembrane</keyword>
<keyword evidence="10 18" id="KW-0472">Membrane</keyword>
<dbReference type="PROSITE" id="PS00754">
    <property type="entry name" value="NA_NEUROTRAN_SYMP_2"/>
    <property type="match status" value="1"/>
</dbReference>
<evidence type="ECO:0000256" key="11">
    <source>
        <dbReference type="ARBA" id="ARBA00023180"/>
    </source>
</evidence>
<feature type="transmembrane region" description="Helical" evidence="18">
    <location>
        <begin position="390"/>
        <end position="415"/>
    </location>
</feature>
<evidence type="ECO:0000256" key="6">
    <source>
        <dbReference type="ARBA" id="ARBA00022970"/>
    </source>
</evidence>
<dbReference type="GO" id="GO:0005283">
    <property type="term" value="F:amino acid:sodium symporter activity"/>
    <property type="evidence" value="ECO:0007669"/>
    <property type="project" value="TreeGrafter"/>
</dbReference>
<evidence type="ECO:0000256" key="7">
    <source>
        <dbReference type="ARBA" id="ARBA00022989"/>
    </source>
</evidence>
<feature type="transmembrane region" description="Helical" evidence="18">
    <location>
        <begin position="86"/>
        <end position="106"/>
    </location>
</feature>
<keyword evidence="9" id="KW-0406">Ion transport</keyword>